<keyword evidence="2" id="KW-1185">Reference proteome</keyword>
<protein>
    <submittedName>
        <fullName evidence="1">Uncharacterized protein</fullName>
    </submittedName>
</protein>
<evidence type="ECO:0000313" key="2">
    <source>
        <dbReference type="Proteomes" id="UP000309997"/>
    </source>
</evidence>
<proteinExistence type="predicted"/>
<accession>A0ACC4ATI3</accession>
<name>A0ACC4ATI3_POPAL</name>
<gene>
    <name evidence="1" type="ORF">D5086_029437</name>
</gene>
<organism evidence="1 2">
    <name type="scientific">Populus alba</name>
    <name type="common">White poplar</name>
    <dbReference type="NCBI Taxonomy" id="43335"/>
    <lineage>
        <taxon>Eukaryota</taxon>
        <taxon>Viridiplantae</taxon>
        <taxon>Streptophyta</taxon>
        <taxon>Embryophyta</taxon>
        <taxon>Tracheophyta</taxon>
        <taxon>Spermatophyta</taxon>
        <taxon>Magnoliopsida</taxon>
        <taxon>eudicotyledons</taxon>
        <taxon>Gunneridae</taxon>
        <taxon>Pentapetalae</taxon>
        <taxon>rosids</taxon>
        <taxon>fabids</taxon>
        <taxon>Malpighiales</taxon>
        <taxon>Salicaceae</taxon>
        <taxon>Saliceae</taxon>
        <taxon>Populus</taxon>
    </lineage>
</organism>
<dbReference type="Proteomes" id="UP000309997">
    <property type="component" value="Unassembled WGS sequence"/>
</dbReference>
<comment type="caution">
    <text evidence="1">The sequence shown here is derived from an EMBL/GenBank/DDBJ whole genome shotgun (WGS) entry which is preliminary data.</text>
</comment>
<sequence length="198" mass="22134">MHLIKGKQPLETPRKILCAIQQSDQKIWLFETLLLSGPTTNSLHQFSIVDFLMGKQLLETPASVNTSSPSCDSTSPQGKTASGNSCKNLASCDSAHPYGKKPFRNSCKNLGTIQRLDQKIWLFETLLLSGPTTNTLHRVAILHLLKGKHSSKIPVNFCAQSNDQIKRYGSFEKYSCIDLNQHLFNELQFCISPRENSL</sequence>
<dbReference type="EMBL" id="RCHU02000016">
    <property type="protein sequence ID" value="KAL3569547.1"/>
    <property type="molecule type" value="Genomic_DNA"/>
</dbReference>
<evidence type="ECO:0000313" key="1">
    <source>
        <dbReference type="EMBL" id="KAL3569547.1"/>
    </source>
</evidence>
<reference evidence="1 2" key="1">
    <citation type="journal article" date="2024" name="Plant Biotechnol. J.">
        <title>Genome and CRISPR/Cas9 system of a widespread forest tree (Populus alba) in the world.</title>
        <authorList>
            <person name="Liu Y.J."/>
            <person name="Jiang P.F."/>
            <person name="Han X.M."/>
            <person name="Li X.Y."/>
            <person name="Wang H.M."/>
            <person name="Wang Y.J."/>
            <person name="Wang X.X."/>
            <person name="Zeng Q.Y."/>
        </authorList>
    </citation>
    <scope>NUCLEOTIDE SEQUENCE [LARGE SCALE GENOMIC DNA]</scope>
    <source>
        <strain evidence="2">cv. PAL-ZL1</strain>
    </source>
</reference>